<proteinExistence type="inferred from homology"/>
<dbReference type="Gene3D" id="3.40.190.10">
    <property type="entry name" value="Periplasmic binding protein-like II"/>
    <property type="match status" value="1"/>
</dbReference>
<dbReference type="PATRIC" id="fig|246196.56.peg.4100"/>
<keyword evidence="5" id="KW-0378">Hydrolase</keyword>
<evidence type="ECO:0000313" key="5">
    <source>
        <dbReference type="EMBL" id="AFP40460.1"/>
    </source>
</evidence>
<evidence type="ECO:0000256" key="3">
    <source>
        <dbReference type="ARBA" id="ARBA00022729"/>
    </source>
</evidence>
<evidence type="ECO:0000259" key="4">
    <source>
        <dbReference type="Pfam" id="PF00496"/>
    </source>
</evidence>
<dbReference type="SUPFAM" id="SSF53850">
    <property type="entry name" value="Periplasmic binding protein-like II"/>
    <property type="match status" value="1"/>
</dbReference>
<dbReference type="EC" id="3.1.3.26" evidence="5"/>
<feature type="domain" description="Solute-binding protein family 5" evidence="4">
    <location>
        <begin position="141"/>
        <end position="518"/>
    </location>
</feature>
<accession>I7FGC6</accession>
<keyword evidence="2" id="KW-0813">Transport</keyword>
<reference evidence="5 6" key="1">
    <citation type="journal article" date="2007" name="Genome Biol.">
        <title>Interrupted coding sequences in Mycobacterium smegmatis: authentic mutations or sequencing errors?</title>
        <authorList>
            <person name="Deshayes C."/>
            <person name="Perrodou E."/>
            <person name="Gallien S."/>
            <person name="Euphrasie D."/>
            <person name="Schaeffer C."/>
            <person name="Van-Dorsselaer A."/>
            <person name="Poch O."/>
            <person name="Lecompte O."/>
            <person name="Reyrat J.M."/>
        </authorList>
    </citation>
    <scope>NUCLEOTIDE SEQUENCE [LARGE SCALE GENOMIC DNA]</scope>
    <source>
        <strain evidence="6">ATCC 700084 / mc(2)155</strain>
    </source>
</reference>
<dbReference type="GO" id="GO:0043190">
    <property type="term" value="C:ATP-binding cassette (ABC) transporter complex"/>
    <property type="evidence" value="ECO:0007669"/>
    <property type="project" value="InterPro"/>
</dbReference>
<dbReference type="EMBL" id="CP001663">
    <property type="protein sequence ID" value="AFP40460.1"/>
    <property type="molecule type" value="Genomic_DNA"/>
</dbReference>
<dbReference type="KEGG" id="msg:MSMEI_4002"/>
<dbReference type="GO" id="GO:0015833">
    <property type="term" value="P:peptide transport"/>
    <property type="evidence" value="ECO:0007669"/>
    <property type="project" value="TreeGrafter"/>
</dbReference>
<name>I7FGC6_MYCS2</name>
<sequence length="600" mass="65124">MNRIGDGACQGRLTAGSACVAGVRSRPVGRFRHGPHSFFVIRANGAAVLCQKGRTALFASRLRKLIQSSATVAVVATAAAACGGGSATDQPVGEPVYGGSLAFYDPVEYNAWTPVNSIWSNSQVSNNLAERLIWQDPITGEYKPWLAESYQTSDDHLAYTFKLRSGVTFSDGTPLDAAVVKANFDQHGFGDESLGITQDPFWTDYAGTDVVDDSTVVVRLSKPNAGFIQILSNYRASSILGKSTLEKDLNGQSDLRNWVGTGPFVVESVEGTTGVTLKRRDDYDWAPEGSKHSGKAYLERIVFKTVPEAGTRVGALQSGEAQIARNIAPYDEETVAAGGGTLLAIPVQGETNDLTVRLDNPNSPLQDKQVRLALQAATDRQAINQAVLSPNYPIPSGALVKGTPLRGDSSRYLQHDLEKAKSLLDAAGWKPGPDGIRVKDGKRLSIHQRVAPYYQVSQSVLEVLQSQWREAGVEIKLTSPSLTEYEAQEQSATDWFLTQGQTSTAEPSVLRTSYGSNRQNVTEKSPPDAKLDELLVAQSYEFDPEKRKAAIQAIEDHIFSEGYSIPLYDETQVFGLGPTVQGFTTESTGRSWFYDTWLNG</sequence>
<dbReference type="PIRSF" id="PIRSF002741">
    <property type="entry name" value="MppA"/>
    <property type="match status" value="1"/>
</dbReference>
<dbReference type="GO" id="GO:0008707">
    <property type="term" value="F:inositol hexakisphosphate 4-phosphatase activity"/>
    <property type="evidence" value="ECO:0007669"/>
    <property type="project" value="UniProtKB-EC"/>
</dbReference>
<dbReference type="Proteomes" id="UP000006158">
    <property type="component" value="Chromosome"/>
</dbReference>
<dbReference type="Pfam" id="PF00496">
    <property type="entry name" value="SBP_bac_5"/>
    <property type="match status" value="1"/>
</dbReference>
<evidence type="ECO:0000313" key="6">
    <source>
        <dbReference type="Proteomes" id="UP000006158"/>
    </source>
</evidence>
<dbReference type="CDD" id="cd08492">
    <property type="entry name" value="PBP2_NikA_DppA_OppA_like_15"/>
    <property type="match status" value="1"/>
</dbReference>
<dbReference type="PANTHER" id="PTHR30290">
    <property type="entry name" value="PERIPLASMIC BINDING COMPONENT OF ABC TRANSPORTER"/>
    <property type="match status" value="1"/>
</dbReference>
<protein>
    <submittedName>
        <fullName evidence="5">ABC transporter extracellular solute binding protein</fullName>
        <ecNumber evidence="5">3.1.3.26</ecNumber>
    </submittedName>
</protein>
<comment type="similarity">
    <text evidence="1">Belongs to the bacterial solute-binding protein 5 family.</text>
</comment>
<dbReference type="InterPro" id="IPR000914">
    <property type="entry name" value="SBP_5_dom"/>
</dbReference>
<dbReference type="GO" id="GO:0042597">
    <property type="term" value="C:periplasmic space"/>
    <property type="evidence" value="ECO:0007669"/>
    <property type="project" value="UniProtKB-ARBA"/>
</dbReference>
<keyword evidence="3" id="KW-0732">Signal</keyword>
<dbReference type="InterPro" id="IPR030678">
    <property type="entry name" value="Peptide/Ni-bd"/>
</dbReference>
<dbReference type="Gene3D" id="3.10.105.10">
    <property type="entry name" value="Dipeptide-binding Protein, Domain 3"/>
    <property type="match status" value="1"/>
</dbReference>
<dbReference type="AlphaFoldDB" id="I7FGC6"/>
<gene>
    <name evidence="5" type="ordered locus">MSMEI_4002</name>
</gene>
<evidence type="ECO:0000256" key="2">
    <source>
        <dbReference type="ARBA" id="ARBA00022448"/>
    </source>
</evidence>
<reference evidence="5 6" key="2">
    <citation type="journal article" date="2009" name="Genome Res.">
        <title>Ortho-proteogenomics: multiple proteomes investigation through orthology and a new MS-based protocol.</title>
        <authorList>
            <person name="Gallien S."/>
            <person name="Perrodou E."/>
            <person name="Carapito C."/>
            <person name="Deshayes C."/>
            <person name="Reyrat J.M."/>
            <person name="Van Dorsselaer A."/>
            <person name="Poch O."/>
            <person name="Schaeffer C."/>
            <person name="Lecompte O."/>
        </authorList>
    </citation>
    <scope>NUCLEOTIDE SEQUENCE [LARGE SCALE GENOMIC DNA]</scope>
    <source>
        <strain evidence="6">ATCC 700084 / mc(2)155</strain>
    </source>
</reference>
<organism evidence="5 6">
    <name type="scientific">Mycolicibacterium smegmatis (strain ATCC 700084 / mc(2)155)</name>
    <name type="common">Mycobacterium smegmatis</name>
    <dbReference type="NCBI Taxonomy" id="246196"/>
    <lineage>
        <taxon>Bacteria</taxon>
        <taxon>Bacillati</taxon>
        <taxon>Actinomycetota</taxon>
        <taxon>Actinomycetes</taxon>
        <taxon>Mycobacteriales</taxon>
        <taxon>Mycobacteriaceae</taxon>
        <taxon>Mycolicibacterium</taxon>
    </lineage>
</organism>
<dbReference type="PANTHER" id="PTHR30290:SF9">
    <property type="entry name" value="OLIGOPEPTIDE-BINDING PROTEIN APPA"/>
    <property type="match status" value="1"/>
</dbReference>
<dbReference type="GO" id="GO:1904680">
    <property type="term" value="F:peptide transmembrane transporter activity"/>
    <property type="evidence" value="ECO:0007669"/>
    <property type="project" value="TreeGrafter"/>
</dbReference>
<dbReference type="InterPro" id="IPR039424">
    <property type="entry name" value="SBP_5"/>
</dbReference>
<evidence type="ECO:0000256" key="1">
    <source>
        <dbReference type="ARBA" id="ARBA00005695"/>
    </source>
</evidence>